<dbReference type="SUPFAM" id="SSF49503">
    <property type="entry name" value="Cupredoxins"/>
    <property type="match status" value="1"/>
</dbReference>
<dbReference type="PANTHER" id="PTHR34883:SF4">
    <property type="entry name" value="CUPREDOXIN"/>
    <property type="match status" value="1"/>
</dbReference>
<sequence>MRFSVAAFVAAFVPALVSAANITVIVGGNGALTYTPANITAAVGDFVEFEFRDKNHTVTQSTFADPCTQFKNATTVPVWTIQIAETSPIWMFCLQGKHCANGMVFSINANESSDKSFAAYKARAEATLTTGNGTTGNTPNNTNAAVPSRAAFAPASLALVAAAAVFAL</sequence>
<dbReference type="KEGG" id="rsx:RhiXN_02253"/>
<proteinExistence type="predicted"/>
<dbReference type="Proteomes" id="UP000650533">
    <property type="component" value="Chromosome 16"/>
</dbReference>
<reference evidence="2" key="1">
    <citation type="submission" date="2020-05" db="EMBL/GenBank/DDBJ databases">
        <title>Evolutionary and genomic comparisons of hybrid uninucleate and nonhybrid Rhizoctonia fungi.</title>
        <authorList>
            <person name="Li C."/>
            <person name="Chen X."/>
        </authorList>
    </citation>
    <scope>NUCLEOTIDE SEQUENCE</scope>
    <source>
        <strain evidence="2">AG-1 IA</strain>
    </source>
</reference>
<evidence type="ECO:0008006" key="4">
    <source>
        <dbReference type="Google" id="ProtNLM"/>
    </source>
</evidence>
<dbReference type="InterPro" id="IPR008972">
    <property type="entry name" value="Cupredoxin"/>
</dbReference>
<feature type="chain" id="PRO_5034212499" description="Phytocyanin domain-containing protein" evidence="1">
    <location>
        <begin position="20"/>
        <end position="168"/>
    </location>
</feature>
<keyword evidence="1" id="KW-0732">Signal</keyword>
<accession>A0A8H8T4R1</accession>
<feature type="signal peptide" evidence="1">
    <location>
        <begin position="1"/>
        <end position="19"/>
    </location>
</feature>
<evidence type="ECO:0000313" key="3">
    <source>
        <dbReference type="Proteomes" id="UP000650533"/>
    </source>
</evidence>
<organism evidence="2 3">
    <name type="scientific">Rhizoctonia solani</name>
    <dbReference type="NCBI Taxonomy" id="456999"/>
    <lineage>
        <taxon>Eukaryota</taxon>
        <taxon>Fungi</taxon>
        <taxon>Dikarya</taxon>
        <taxon>Basidiomycota</taxon>
        <taxon>Agaricomycotina</taxon>
        <taxon>Agaricomycetes</taxon>
        <taxon>Cantharellales</taxon>
        <taxon>Ceratobasidiaceae</taxon>
        <taxon>Rhizoctonia</taxon>
    </lineage>
</organism>
<dbReference type="Gene3D" id="2.60.40.420">
    <property type="entry name" value="Cupredoxins - blue copper proteins"/>
    <property type="match status" value="1"/>
</dbReference>
<dbReference type="PANTHER" id="PTHR34883">
    <property type="entry name" value="SERINE-RICH PROTEIN, PUTATIVE-RELATED-RELATED"/>
    <property type="match status" value="1"/>
</dbReference>
<gene>
    <name evidence="2" type="ORF">RhiXN_02253</name>
</gene>
<name>A0A8H8T4R1_9AGAM</name>
<evidence type="ECO:0000256" key="1">
    <source>
        <dbReference type="SAM" id="SignalP"/>
    </source>
</evidence>
<dbReference type="InterPro" id="IPR052953">
    <property type="entry name" value="Ser-rich/MCO-related"/>
</dbReference>
<dbReference type="AlphaFoldDB" id="A0A8H8T4R1"/>
<evidence type="ECO:0000313" key="2">
    <source>
        <dbReference type="EMBL" id="QRW27658.1"/>
    </source>
</evidence>
<dbReference type="GeneID" id="67024535"/>
<protein>
    <recommendedName>
        <fullName evidence="4">Phytocyanin domain-containing protein</fullName>
    </recommendedName>
</protein>
<dbReference type="RefSeq" id="XP_043187895.1">
    <property type="nucleotide sequence ID" value="XM_043322072.1"/>
</dbReference>
<dbReference type="EMBL" id="CP059673">
    <property type="protein sequence ID" value="QRW27658.1"/>
    <property type="molecule type" value="Genomic_DNA"/>
</dbReference>